<dbReference type="Pfam" id="PF03080">
    <property type="entry name" value="Neprosin"/>
    <property type="match status" value="1"/>
</dbReference>
<protein>
    <recommendedName>
        <fullName evidence="1">Neprosin PEP catalytic domain-containing protein</fullName>
    </recommendedName>
</protein>
<dbReference type="Proteomes" id="UP001415857">
    <property type="component" value="Unassembled WGS sequence"/>
</dbReference>
<gene>
    <name evidence="2" type="ORF">L1049_026342</name>
</gene>
<comment type="caution">
    <text evidence="2">The sequence shown here is derived from an EMBL/GenBank/DDBJ whole genome shotgun (WGS) entry which is preliminary data.</text>
</comment>
<accession>A0AAP0NG82</accession>
<sequence length="311" mass="34665">MGSFCNGVEGKKFGKVDSKLKNNSKGVVTTIKAEYGDIYDCVDIHKQPALDHPTLANHKIQVRPGKELEDKLARFRAEKAHDGVVNVKIGLEKGCPPGTVPIRKLTHKKHARARSSSQKLQFHSLWNHGLEADNHQSTGCYNTLCSGFVHVNDRIPLDYVFPNISLFMGIQFEIYFILAKVDATGDWWFLLNESSEYVGYWPKSIFTSLSGAADTMRWGGQIFTPSTDGASPQMGNGHFENGQYRKTCHMSNIRVINATNSPVIPDNSWVQTVDSRCYYARDNSYKPGLLEYSFLFGGVGGKNQGVDGCIY</sequence>
<dbReference type="PANTHER" id="PTHR31589">
    <property type="entry name" value="PROTEIN, PUTATIVE (DUF239)-RELATED-RELATED"/>
    <property type="match status" value="1"/>
</dbReference>
<evidence type="ECO:0000313" key="3">
    <source>
        <dbReference type="Proteomes" id="UP001415857"/>
    </source>
</evidence>
<keyword evidence="3" id="KW-1185">Reference proteome</keyword>
<dbReference type="InterPro" id="IPR053168">
    <property type="entry name" value="Glutamic_endopeptidase"/>
</dbReference>
<dbReference type="AlphaFoldDB" id="A0AAP0NG82"/>
<dbReference type="PANTHER" id="PTHR31589:SF242">
    <property type="entry name" value="NEPROSIN DOMAIN-CONTAINING PROTEIN"/>
    <property type="match status" value="1"/>
</dbReference>
<feature type="domain" description="Neprosin PEP catalytic" evidence="1">
    <location>
        <begin position="55"/>
        <end position="310"/>
    </location>
</feature>
<proteinExistence type="predicted"/>
<evidence type="ECO:0000259" key="1">
    <source>
        <dbReference type="PROSITE" id="PS52045"/>
    </source>
</evidence>
<dbReference type="InterPro" id="IPR025521">
    <property type="entry name" value="Neprosin_propep"/>
</dbReference>
<dbReference type="InterPro" id="IPR004314">
    <property type="entry name" value="Neprosin"/>
</dbReference>
<dbReference type="EMBL" id="JBBPBK010000014">
    <property type="protein sequence ID" value="KAK9270759.1"/>
    <property type="molecule type" value="Genomic_DNA"/>
</dbReference>
<evidence type="ECO:0000313" key="2">
    <source>
        <dbReference type="EMBL" id="KAK9270759.1"/>
    </source>
</evidence>
<dbReference type="PROSITE" id="PS52045">
    <property type="entry name" value="NEPROSIN_PEP_CD"/>
    <property type="match status" value="1"/>
</dbReference>
<reference evidence="2 3" key="1">
    <citation type="journal article" date="2024" name="Plant J.">
        <title>Genome sequences and population genomics reveal climatic adaptation and genomic divergence between two closely related sweetgum species.</title>
        <authorList>
            <person name="Xu W.Q."/>
            <person name="Ren C.Q."/>
            <person name="Zhang X.Y."/>
            <person name="Comes H.P."/>
            <person name="Liu X.H."/>
            <person name="Li Y.G."/>
            <person name="Kettle C.J."/>
            <person name="Jalonen R."/>
            <person name="Gaisberger H."/>
            <person name="Ma Y.Z."/>
            <person name="Qiu Y.X."/>
        </authorList>
    </citation>
    <scope>NUCLEOTIDE SEQUENCE [LARGE SCALE GENOMIC DNA]</scope>
    <source>
        <strain evidence="2">Hangzhou</strain>
    </source>
</reference>
<organism evidence="2 3">
    <name type="scientific">Liquidambar formosana</name>
    <name type="common">Formosan gum</name>
    <dbReference type="NCBI Taxonomy" id="63359"/>
    <lineage>
        <taxon>Eukaryota</taxon>
        <taxon>Viridiplantae</taxon>
        <taxon>Streptophyta</taxon>
        <taxon>Embryophyta</taxon>
        <taxon>Tracheophyta</taxon>
        <taxon>Spermatophyta</taxon>
        <taxon>Magnoliopsida</taxon>
        <taxon>eudicotyledons</taxon>
        <taxon>Gunneridae</taxon>
        <taxon>Pentapetalae</taxon>
        <taxon>Saxifragales</taxon>
        <taxon>Altingiaceae</taxon>
        <taxon>Liquidambar</taxon>
    </lineage>
</organism>
<name>A0AAP0NG82_LIQFO</name>
<dbReference type="Pfam" id="PF14365">
    <property type="entry name" value="Neprosin_AP"/>
    <property type="match status" value="1"/>
</dbReference>